<reference evidence="1" key="3">
    <citation type="submission" date="2025-09" db="UniProtKB">
        <authorList>
            <consortium name="Ensembl"/>
        </authorList>
    </citation>
    <scope>IDENTIFICATION</scope>
</reference>
<organism evidence="1 2">
    <name type="scientific">Anabas testudineus</name>
    <name type="common">Climbing perch</name>
    <name type="synonym">Anthias testudineus</name>
    <dbReference type="NCBI Taxonomy" id="64144"/>
    <lineage>
        <taxon>Eukaryota</taxon>
        <taxon>Metazoa</taxon>
        <taxon>Chordata</taxon>
        <taxon>Craniata</taxon>
        <taxon>Vertebrata</taxon>
        <taxon>Euteleostomi</taxon>
        <taxon>Actinopterygii</taxon>
        <taxon>Neopterygii</taxon>
        <taxon>Teleostei</taxon>
        <taxon>Neoteleostei</taxon>
        <taxon>Acanthomorphata</taxon>
        <taxon>Anabantaria</taxon>
        <taxon>Anabantiformes</taxon>
        <taxon>Anabantoidei</taxon>
        <taxon>Anabantidae</taxon>
        <taxon>Anabas</taxon>
    </lineage>
</organism>
<evidence type="ECO:0000313" key="2">
    <source>
        <dbReference type="Proteomes" id="UP000265040"/>
    </source>
</evidence>
<accession>A0A7N6FM68</accession>
<reference evidence="1" key="2">
    <citation type="submission" date="2025-08" db="UniProtKB">
        <authorList>
            <consortium name="Ensembl"/>
        </authorList>
    </citation>
    <scope>IDENTIFICATION</scope>
</reference>
<protein>
    <submittedName>
        <fullName evidence="1">Uncharacterized protein</fullName>
    </submittedName>
</protein>
<evidence type="ECO:0000313" key="1">
    <source>
        <dbReference type="Ensembl" id="ENSATEP00000071713.1"/>
    </source>
</evidence>
<dbReference type="Ensembl" id="ENSATET00000056138.1">
    <property type="protein sequence ID" value="ENSATEP00000071713.1"/>
    <property type="gene ID" value="ENSATEG00000027533.1"/>
</dbReference>
<dbReference type="InParanoid" id="A0A7N6FM68"/>
<keyword evidence="2" id="KW-1185">Reference proteome</keyword>
<reference evidence="1" key="1">
    <citation type="submission" date="2021-04" db="EMBL/GenBank/DDBJ databases">
        <authorList>
            <consortium name="Wellcome Sanger Institute Data Sharing"/>
        </authorList>
    </citation>
    <scope>NUCLEOTIDE SEQUENCE [LARGE SCALE GENOMIC DNA]</scope>
</reference>
<name>A0A7N6FM68_ANATE</name>
<dbReference type="Proteomes" id="UP000265040">
    <property type="component" value="Chromosome 11"/>
</dbReference>
<proteinExistence type="predicted"/>
<dbReference type="OrthoDB" id="8913352at2759"/>
<sequence length="143" mass="16614">MSLYSYPTDESYSVPSSRRRNILLEPWEKVLQVTERELAGQTEVQLFYGVHKRLMCLPTVIRPDSVRFQKVFQNCKSRFWVMRSNSAPDYFLTSNKIKTHSPSPDWNGRSVGENCEKIKHTSKQLSVLLSPYLVILSCRKVTV</sequence>
<gene>
    <name evidence="1" type="primary">ACYP2</name>
</gene>
<dbReference type="AlphaFoldDB" id="A0A7N6FM68"/>